<comment type="caution">
    <text evidence="1">The sequence shown here is derived from an EMBL/GenBank/DDBJ whole genome shotgun (WGS) entry which is preliminary data.</text>
</comment>
<sequence length="667" mass="77582">MVQITDNENTDEYWWSRSCGILTPITLRAGEQEKIKPIWSGRSDYQRISFWMAVGNENEESVKKLYIKRDTEPYIDYNKLGSLKHVGHTPERLYTEDSQGNVYAIDVAGRAYLSTIGSKWLTQHRDDLPAAFNALLAINDNEANERFHLPVLGIEGFSCGVSSDNTKPLQAWYETQLKRFYFCYSSHGQKLHYLAHNTQEKAAFWDPHNKTLLYISSLSLDEVQKFNPVIPENILPPVEIVLYGVQKTWKNGELLYLQIHQLIFFSDFEQSPYHFSLQGITEEYFSPYLLSYQLARALEKEFYRIFSDENRVYSGDHYAIWQTHIPYIPLGVQDLFAINFTERKTQIRKMLIEKIIKRTPDDLSVTPKNMWTFLAAHLAQFLPKTQLHVGDINNMISEAFTRIRKNGADNIELKQKRLLQFNQYGWYDRQLSALFMIPKKRDKQVDYQYLGLSRDGYHSYVSAEEKKVYKISALKKWEMVQGWPAGSQEVADLLCIKRFGDELIYIEKESTLSGLQKTLPFSAYFLTDIKGIKTLYPRRKSATLLIQLQHWSAITFVIQAHNRALEEDVELIIENEDLSSYKVQREEQDLWISHTQIKFALCISNALNTESVPEDIDLKIANESITMTLPLNQLIEKYNHRANQPEAFYGEVFYPLYTLSDLLASSA</sequence>
<protein>
    <submittedName>
        <fullName evidence="1">Uncharacterized protein</fullName>
    </submittedName>
</protein>
<organism evidence="1 2">
    <name type="scientific">Candidatus Regiella insecticola 5.15</name>
    <dbReference type="NCBI Taxonomy" id="1005043"/>
    <lineage>
        <taxon>Bacteria</taxon>
        <taxon>Pseudomonadati</taxon>
        <taxon>Pseudomonadota</taxon>
        <taxon>Gammaproteobacteria</taxon>
        <taxon>Enterobacterales</taxon>
        <taxon>Enterobacteriaceae</taxon>
        <taxon>aphid secondary symbionts</taxon>
        <taxon>Candidatus Regiella</taxon>
    </lineage>
</organism>
<keyword evidence="2" id="KW-1185">Reference proteome</keyword>
<evidence type="ECO:0000313" key="1">
    <source>
        <dbReference type="EMBL" id="EGY29454.1"/>
    </source>
</evidence>
<gene>
    <name evidence="1" type="ORF">Rin_00005720</name>
</gene>
<dbReference type="AlphaFoldDB" id="G2GXS8"/>
<name>G2GXS8_9ENTR</name>
<dbReference type="EMBL" id="AGCA01000125">
    <property type="protein sequence ID" value="EGY29454.1"/>
    <property type="molecule type" value="Genomic_DNA"/>
</dbReference>
<accession>G2GXS8</accession>
<evidence type="ECO:0000313" key="2">
    <source>
        <dbReference type="Proteomes" id="UP000004116"/>
    </source>
</evidence>
<reference evidence="1 2" key="1">
    <citation type="journal article" date="2012" name="Genome Res.">
        <title>Genomic basis of endosymbiont-conferred protection against an insect parasitoid.</title>
        <authorList>
            <person name="Hansen A.K."/>
            <person name="Vorburger C."/>
            <person name="Moran N.A."/>
        </authorList>
    </citation>
    <scope>NUCLEOTIDE SEQUENCE [LARGE SCALE GENOMIC DNA]</scope>
    <source>
        <strain evidence="2">R5.15</strain>
    </source>
</reference>
<proteinExistence type="predicted"/>
<dbReference type="RefSeq" id="WP_006706271.1">
    <property type="nucleotide sequence ID" value="NZ_AGCA01000125.1"/>
</dbReference>
<dbReference type="Proteomes" id="UP000004116">
    <property type="component" value="Unassembled WGS sequence"/>
</dbReference>
<dbReference type="OrthoDB" id="9892628at2"/>